<dbReference type="GO" id="GO:0005886">
    <property type="term" value="C:plasma membrane"/>
    <property type="evidence" value="ECO:0007669"/>
    <property type="project" value="UniProtKB-SubCell"/>
</dbReference>
<feature type="domain" description="Peptidase S26" evidence="8">
    <location>
        <begin position="3"/>
        <end position="142"/>
    </location>
</feature>
<dbReference type="GO" id="GO:0004252">
    <property type="term" value="F:serine-type endopeptidase activity"/>
    <property type="evidence" value="ECO:0007669"/>
    <property type="project" value="InterPro"/>
</dbReference>
<dbReference type="Pfam" id="PF10502">
    <property type="entry name" value="Peptidase_S26"/>
    <property type="match status" value="1"/>
</dbReference>
<evidence type="ECO:0000256" key="1">
    <source>
        <dbReference type="ARBA" id="ARBA00000677"/>
    </source>
</evidence>
<proteinExistence type="inferred from homology"/>
<dbReference type="AlphaFoldDB" id="A0A242KBY3"/>
<reference evidence="9" key="1">
    <citation type="submission" date="2017-05" db="EMBL/GenBank/DDBJ databases">
        <title>The Genome Sequence of Enterococcus sp. 9E7_DIV0242.</title>
        <authorList>
            <consortium name="The Broad Institute Genomics Platform"/>
            <consortium name="The Broad Institute Genomic Center for Infectious Diseases"/>
            <person name="Earl A."/>
            <person name="Manson A."/>
            <person name="Schwartman J."/>
            <person name="Gilmore M."/>
            <person name="Abouelleil A."/>
            <person name="Cao P."/>
            <person name="Chapman S."/>
            <person name="Cusick C."/>
            <person name="Shea T."/>
            <person name="Young S."/>
            <person name="Neafsey D."/>
            <person name="Nusbaum C."/>
            <person name="Birren B."/>
        </authorList>
    </citation>
    <scope>NUCLEOTIDE SEQUENCE [LARGE SCALE GENOMIC DNA]</scope>
    <source>
        <strain evidence="9">9E7_DIV0242</strain>
    </source>
</reference>
<evidence type="ECO:0000256" key="2">
    <source>
        <dbReference type="ARBA" id="ARBA00004401"/>
    </source>
</evidence>
<comment type="catalytic activity">
    <reaction evidence="1 7">
        <text>Cleavage of hydrophobic, N-terminal signal or leader sequences from secreted and periplasmic proteins.</text>
        <dbReference type="EC" id="3.4.21.89"/>
    </reaction>
</comment>
<dbReference type="InterPro" id="IPR000223">
    <property type="entry name" value="Pept_S26A_signal_pept_1"/>
</dbReference>
<gene>
    <name evidence="9" type="ORF">A5888_000476</name>
</gene>
<dbReference type="PANTHER" id="PTHR43390">
    <property type="entry name" value="SIGNAL PEPTIDASE I"/>
    <property type="match status" value="1"/>
</dbReference>
<dbReference type="EMBL" id="NGMM01000001">
    <property type="protein sequence ID" value="OTP18662.1"/>
    <property type="molecule type" value="Genomic_DNA"/>
</dbReference>
<comment type="caution">
    <text evidence="9">The sequence shown here is derived from an EMBL/GenBank/DDBJ whole genome shotgun (WGS) entry which is preliminary data.</text>
</comment>
<dbReference type="PROSITE" id="PS00760">
    <property type="entry name" value="SPASE_I_2"/>
    <property type="match status" value="1"/>
</dbReference>
<evidence type="ECO:0000259" key="8">
    <source>
        <dbReference type="Pfam" id="PF10502"/>
    </source>
</evidence>
<dbReference type="NCBIfam" id="TIGR02227">
    <property type="entry name" value="sigpep_I_bact"/>
    <property type="match status" value="1"/>
</dbReference>
<dbReference type="InterPro" id="IPR036286">
    <property type="entry name" value="LexA/Signal_pep-like_sf"/>
</dbReference>
<protein>
    <recommendedName>
        <fullName evidence="4 7">Signal peptidase I</fullName>
        <ecNumber evidence="4 7">3.4.21.89</ecNumber>
    </recommendedName>
</protein>
<dbReference type="SUPFAM" id="SSF51306">
    <property type="entry name" value="LexA/Signal peptidase"/>
    <property type="match status" value="1"/>
</dbReference>
<dbReference type="EC" id="3.4.21.89" evidence="4 7"/>
<keyword evidence="7" id="KW-0645">Protease</keyword>
<accession>A0A242KBY3</accession>
<dbReference type="InterPro" id="IPR019757">
    <property type="entry name" value="Pept_S26A_signal_pept_1_Lys-AS"/>
</dbReference>
<sequence length="151" mass="17632">MIPVPIDGSSMEKNLSQGDMVLMEKYTSINRFDVIVFQLPDGEIYVKRVIGLPGDSVRFEEDQLYINGEEMAEPFLKNNKLKQYDNKPYTTNFELSDLINQEKLDEDHYFVLGDNRRMSKDSRSFGAVESKYIIGKARFVYYPLKHIKFIN</sequence>
<comment type="subcellular location">
    <subcellularLocation>
        <location evidence="2">Cell membrane</location>
        <topology evidence="2">Single-pass type II membrane protein</topology>
    </subcellularLocation>
    <subcellularLocation>
        <location evidence="7">Membrane</location>
        <topology evidence="7">Single-pass type II membrane protein</topology>
    </subcellularLocation>
</comment>
<evidence type="ECO:0000256" key="7">
    <source>
        <dbReference type="RuleBase" id="RU362042"/>
    </source>
</evidence>
<dbReference type="PANTHER" id="PTHR43390:SF1">
    <property type="entry name" value="CHLOROPLAST PROCESSING PEPTIDASE"/>
    <property type="match status" value="1"/>
</dbReference>
<dbReference type="GO" id="GO:0006465">
    <property type="term" value="P:signal peptide processing"/>
    <property type="evidence" value="ECO:0007669"/>
    <property type="project" value="InterPro"/>
</dbReference>
<keyword evidence="5 7" id="KW-0378">Hydrolase</keyword>
<dbReference type="InterPro" id="IPR019533">
    <property type="entry name" value="Peptidase_S26"/>
</dbReference>
<organism evidence="9">
    <name type="scientific">Candidatus Enterococcus clewellii</name>
    <dbReference type="NCBI Taxonomy" id="1834193"/>
    <lineage>
        <taxon>Bacteria</taxon>
        <taxon>Bacillati</taxon>
        <taxon>Bacillota</taxon>
        <taxon>Bacilli</taxon>
        <taxon>Lactobacillales</taxon>
        <taxon>Enterococcaceae</taxon>
        <taxon>Enterococcus</taxon>
    </lineage>
</organism>
<evidence type="ECO:0000256" key="6">
    <source>
        <dbReference type="PIRSR" id="PIRSR600223-1"/>
    </source>
</evidence>
<dbReference type="PROSITE" id="PS00761">
    <property type="entry name" value="SPASE_I_3"/>
    <property type="match status" value="1"/>
</dbReference>
<dbReference type="GO" id="GO:0009003">
    <property type="term" value="F:signal peptidase activity"/>
    <property type="evidence" value="ECO:0007669"/>
    <property type="project" value="UniProtKB-EC"/>
</dbReference>
<evidence type="ECO:0000256" key="3">
    <source>
        <dbReference type="ARBA" id="ARBA00009370"/>
    </source>
</evidence>
<evidence type="ECO:0000256" key="5">
    <source>
        <dbReference type="ARBA" id="ARBA00022801"/>
    </source>
</evidence>
<feature type="active site" evidence="6">
    <location>
        <position position="10"/>
    </location>
</feature>
<evidence type="ECO:0000256" key="4">
    <source>
        <dbReference type="ARBA" id="ARBA00013208"/>
    </source>
</evidence>
<dbReference type="Gene3D" id="2.10.109.10">
    <property type="entry name" value="Umud Fragment, subunit A"/>
    <property type="match status" value="1"/>
</dbReference>
<dbReference type="InterPro" id="IPR019758">
    <property type="entry name" value="Pept_S26A_signal_pept_1_CS"/>
</dbReference>
<evidence type="ECO:0000313" key="9">
    <source>
        <dbReference type="EMBL" id="OTP18662.1"/>
    </source>
</evidence>
<feature type="active site" evidence="6">
    <location>
        <position position="47"/>
    </location>
</feature>
<name>A0A242KBY3_9ENTE</name>
<dbReference type="CDD" id="cd06530">
    <property type="entry name" value="S26_SPase_I"/>
    <property type="match status" value="1"/>
</dbReference>
<dbReference type="PRINTS" id="PR00727">
    <property type="entry name" value="LEADERPTASE"/>
</dbReference>
<comment type="similarity">
    <text evidence="3 7">Belongs to the peptidase S26 family.</text>
</comment>